<protein>
    <submittedName>
        <fullName evidence="2">Putative secreted protein</fullName>
    </submittedName>
</protein>
<accession>A0A2M4C795</accession>
<evidence type="ECO:0000313" key="2">
    <source>
        <dbReference type="EMBL" id="MBW61193.1"/>
    </source>
</evidence>
<dbReference type="AlphaFoldDB" id="A0A2M4C795"/>
<proteinExistence type="predicted"/>
<feature type="signal peptide" evidence="1">
    <location>
        <begin position="1"/>
        <end position="25"/>
    </location>
</feature>
<name>A0A2M4C795_9DIPT</name>
<reference evidence="2" key="1">
    <citation type="submission" date="2018-01" db="EMBL/GenBank/DDBJ databases">
        <title>An insight into the sialome of Amazonian anophelines.</title>
        <authorList>
            <person name="Ribeiro J.M."/>
            <person name="Scarpassa V."/>
            <person name="Calvo E."/>
        </authorList>
    </citation>
    <scope>NUCLEOTIDE SEQUENCE</scope>
    <source>
        <tissue evidence="2">Salivary glands</tissue>
    </source>
</reference>
<sequence length="122" mass="13630">MIKCLQKSYNPRWLLLLLLPRSFLGMQCQRAQRCKGSEHKSAQRIVKAGWCRTAIVRAVGRSRGMIHFLITHTTPCVSQTVTNERGTPVSGAPSQPISLSRPRVFCRNCRAAAQQRSLPLGT</sequence>
<keyword evidence="1" id="KW-0732">Signal</keyword>
<organism evidence="2">
    <name type="scientific">Anopheles marajoara</name>
    <dbReference type="NCBI Taxonomy" id="58244"/>
    <lineage>
        <taxon>Eukaryota</taxon>
        <taxon>Metazoa</taxon>
        <taxon>Ecdysozoa</taxon>
        <taxon>Arthropoda</taxon>
        <taxon>Hexapoda</taxon>
        <taxon>Insecta</taxon>
        <taxon>Pterygota</taxon>
        <taxon>Neoptera</taxon>
        <taxon>Endopterygota</taxon>
        <taxon>Diptera</taxon>
        <taxon>Nematocera</taxon>
        <taxon>Culicoidea</taxon>
        <taxon>Culicidae</taxon>
        <taxon>Anophelinae</taxon>
        <taxon>Anopheles</taxon>
    </lineage>
</organism>
<dbReference type="EMBL" id="GGFJ01012052">
    <property type="protein sequence ID" value="MBW61193.1"/>
    <property type="molecule type" value="Transcribed_RNA"/>
</dbReference>
<evidence type="ECO:0000256" key="1">
    <source>
        <dbReference type="SAM" id="SignalP"/>
    </source>
</evidence>
<feature type="chain" id="PRO_5014992758" evidence="1">
    <location>
        <begin position="26"/>
        <end position="122"/>
    </location>
</feature>